<proteinExistence type="predicted"/>
<dbReference type="RefSeq" id="WP_305022881.1">
    <property type="nucleotide sequence ID" value="NZ_JAUQTB010000002.1"/>
</dbReference>
<dbReference type="Pfam" id="PF10057">
    <property type="entry name" value="MpsC"/>
    <property type="match status" value="1"/>
</dbReference>
<evidence type="ECO:0000259" key="1">
    <source>
        <dbReference type="Pfam" id="PF10057"/>
    </source>
</evidence>
<feature type="domain" description="Na+-translocating membrane potential-generating system MpsC" evidence="1">
    <location>
        <begin position="9"/>
        <end position="110"/>
    </location>
</feature>
<name>A0ABT9C8V4_9BACL</name>
<comment type="caution">
    <text evidence="2">The sequence shown here is derived from an EMBL/GenBank/DDBJ whole genome shotgun (WGS) entry which is preliminary data.</text>
</comment>
<dbReference type="EMBL" id="JAUQTB010000002">
    <property type="protein sequence ID" value="MDO7905677.1"/>
    <property type="molecule type" value="Genomic_DNA"/>
</dbReference>
<accession>A0ABT9C8V4</accession>
<evidence type="ECO:0000313" key="2">
    <source>
        <dbReference type="EMBL" id="MDO7905677.1"/>
    </source>
</evidence>
<reference evidence="2 3" key="1">
    <citation type="submission" date="2023-07" db="EMBL/GenBank/DDBJ databases">
        <title>Paenibacillus sp. JX-17 nov. isolated from soil.</title>
        <authorList>
            <person name="Wan Y."/>
            <person name="Liu B."/>
        </authorList>
    </citation>
    <scope>NUCLEOTIDE SEQUENCE [LARGE SCALE GENOMIC DNA]</scope>
    <source>
        <strain evidence="2 3">JX-17</strain>
    </source>
</reference>
<dbReference type="InterPro" id="IPR018745">
    <property type="entry name" value="MpsC"/>
</dbReference>
<gene>
    <name evidence="2" type="ORF">Q5741_04530</name>
</gene>
<sequence>MNSVNQTNHISSFTARLLRERFGKGPESVQVSLSHNCISLHFRNFMNPVEQHLINEKEEKVFRRTRELLMKSLLPELTVFMERELGVVIRELYYDWGIHHTNGMIVALLDEFHLESKYSEDYPGRNEIHAKVIDVSERVQKAPERMDSWWVNPKTLIIYRQGILLLLEKEMISMGYDLELKTAKRKLEKQFLVEAAADPLVSGKEMSDVFVDWDFERDQSIIAYTFVS</sequence>
<evidence type="ECO:0000313" key="3">
    <source>
        <dbReference type="Proteomes" id="UP001240171"/>
    </source>
</evidence>
<keyword evidence="3" id="KW-1185">Reference proteome</keyword>
<dbReference type="Proteomes" id="UP001240171">
    <property type="component" value="Unassembled WGS sequence"/>
</dbReference>
<protein>
    <submittedName>
        <fullName evidence="2">Na-translocating system protein MpsC family protein</fullName>
    </submittedName>
</protein>
<organism evidence="2 3">
    <name type="scientific">Paenibacillus lacisoli</name>
    <dbReference type="NCBI Taxonomy" id="3064525"/>
    <lineage>
        <taxon>Bacteria</taxon>
        <taxon>Bacillati</taxon>
        <taxon>Bacillota</taxon>
        <taxon>Bacilli</taxon>
        <taxon>Bacillales</taxon>
        <taxon>Paenibacillaceae</taxon>
        <taxon>Paenibacillus</taxon>
    </lineage>
</organism>